<organism evidence="1 2">
    <name type="scientific">Hymenobacter rubripertinctus</name>
    <dbReference type="NCBI Taxonomy" id="2029981"/>
    <lineage>
        <taxon>Bacteria</taxon>
        <taxon>Pseudomonadati</taxon>
        <taxon>Bacteroidota</taxon>
        <taxon>Cytophagia</taxon>
        <taxon>Cytophagales</taxon>
        <taxon>Hymenobacteraceae</taxon>
        <taxon>Hymenobacter</taxon>
    </lineage>
</organism>
<evidence type="ECO:0000313" key="1">
    <source>
        <dbReference type="EMBL" id="RIY10533.1"/>
    </source>
</evidence>
<proteinExistence type="predicted"/>
<dbReference type="Pfam" id="PF09601">
    <property type="entry name" value="DUF2459"/>
    <property type="match status" value="1"/>
</dbReference>
<evidence type="ECO:0000313" key="2">
    <source>
        <dbReference type="Proteomes" id="UP000284250"/>
    </source>
</evidence>
<dbReference type="Proteomes" id="UP000284250">
    <property type="component" value="Unassembled WGS sequence"/>
</dbReference>
<dbReference type="InterPro" id="IPR011727">
    <property type="entry name" value="CHP02117"/>
</dbReference>
<dbReference type="AlphaFoldDB" id="A0A418QZE2"/>
<dbReference type="RefSeq" id="WP_119655659.1">
    <property type="nucleotide sequence ID" value="NZ_JBHUOI010000017.1"/>
</dbReference>
<gene>
    <name evidence="1" type="ORF">D0T11_10065</name>
</gene>
<dbReference type="OrthoDB" id="211174at2"/>
<sequence>MNTSDLIKKAAKTLAWAGGGVVGTVALYLVASAALSVVPVAGGQAGLAPGEEPIEAYILSNGVHTDLVVPVRTRQIDWSRLLPYADTPAADQSREFIGFGWGDKGFYLDTPTWAELKLSTGLKAMFWLSSTAMHTTFHHRPAVGEDCVRLSLTPAEYARLIHFIQASFAPGAAGRPQHIAGHSYGRHDAFYEARRTYNLFYTCNTWANEGLKVAGQKAALWTPFDFGIFWQYR</sequence>
<dbReference type="NCBIfam" id="TIGR02117">
    <property type="entry name" value="chp_urease_rgn"/>
    <property type="match status" value="1"/>
</dbReference>
<protein>
    <submittedName>
        <fullName evidence="1">TIGR02117 family protein</fullName>
    </submittedName>
</protein>
<keyword evidence="2" id="KW-1185">Reference proteome</keyword>
<dbReference type="EMBL" id="QYCN01000012">
    <property type="protein sequence ID" value="RIY10533.1"/>
    <property type="molecule type" value="Genomic_DNA"/>
</dbReference>
<comment type="caution">
    <text evidence="1">The sequence shown here is derived from an EMBL/GenBank/DDBJ whole genome shotgun (WGS) entry which is preliminary data.</text>
</comment>
<accession>A0A418QZE2</accession>
<reference evidence="1 2" key="1">
    <citation type="submission" date="2019-01" db="EMBL/GenBank/DDBJ databases">
        <title>Hymenobacter humicola sp. nov., isolated from soils in Antarctica.</title>
        <authorList>
            <person name="Sedlacek I."/>
            <person name="Holochova P."/>
            <person name="Kralova S."/>
            <person name="Pantucek R."/>
            <person name="Stankova E."/>
            <person name="Vrbovska V."/>
            <person name="Kristofova L."/>
            <person name="Svec P."/>
            <person name="Busse H.-J."/>
        </authorList>
    </citation>
    <scope>NUCLEOTIDE SEQUENCE [LARGE SCALE GENOMIC DNA]</scope>
    <source>
        <strain evidence="1 2">CCM 8852</strain>
    </source>
</reference>
<name>A0A418QZE2_9BACT</name>